<keyword evidence="1" id="KW-0472">Membrane</keyword>
<dbReference type="Pfam" id="PF12248">
    <property type="entry name" value="Methyltransf_FA"/>
    <property type="match status" value="1"/>
</dbReference>
<evidence type="ECO:0000313" key="3">
    <source>
        <dbReference type="EMBL" id="KAF2893622.1"/>
    </source>
</evidence>
<evidence type="ECO:0000256" key="1">
    <source>
        <dbReference type="SAM" id="Phobius"/>
    </source>
</evidence>
<dbReference type="InterPro" id="IPR022041">
    <property type="entry name" value="Methyltransf_FA"/>
</dbReference>
<organism evidence="3 4">
    <name type="scientific">Ignelater luminosus</name>
    <name type="common">Cucubano</name>
    <name type="synonym">Pyrophorus luminosus</name>
    <dbReference type="NCBI Taxonomy" id="2038154"/>
    <lineage>
        <taxon>Eukaryota</taxon>
        <taxon>Metazoa</taxon>
        <taxon>Ecdysozoa</taxon>
        <taxon>Arthropoda</taxon>
        <taxon>Hexapoda</taxon>
        <taxon>Insecta</taxon>
        <taxon>Pterygota</taxon>
        <taxon>Neoptera</taxon>
        <taxon>Endopterygota</taxon>
        <taxon>Coleoptera</taxon>
        <taxon>Polyphaga</taxon>
        <taxon>Elateriformia</taxon>
        <taxon>Elateroidea</taxon>
        <taxon>Elateridae</taxon>
        <taxon>Agrypninae</taxon>
        <taxon>Pyrophorini</taxon>
        <taxon>Ignelater</taxon>
    </lineage>
</organism>
<accession>A0A8K0G9G4</accession>
<dbReference type="OrthoDB" id="6776229at2759"/>
<comment type="caution">
    <text evidence="3">The sequence shown here is derived from an EMBL/GenBank/DDBJ whole genome shotgun (WGS) entry which is preliminary data.</text>
</comment>
<protein>
    <recommendedName>
        <fullName evidence="2">Farnesoic acid O-methyl transferase domain-containing protein</fullName>
    </recommendedName>
</protein>
<gene>
    <name evidence="3" type="ORF">ILUMI_12551</name>
</gene>
<evidence type="ECO:0000259" key="2">
    <source>
        <dbReference type="Pfam" id="PF12248"/>
    </source>
</evidence>
<dbReference type="EMBL" id="VTPC01007814">
    <property type="protein sequence ID" value="KAF2893622.1"/>
    <property type="molecule type" value="Genomic_DNA"/>
</dbReference>
<name>A0A8K0G9G4_IGNLU</name>
<keyword evidence="4" id="KW-1185">Reference proteome</keyword>
<sequence>MHLEQDKFYISVSIRTNQARLCFCTGITTYIGSCYLIILGKTSLIQKCSSSNCYVPLTQYTFETSLVSSQEWNHFTIEKSNGQFKVWKTSQNKQILSYNDQSYFRTSYLLVSSIGSPGYWKLHDYEFMATNKTFRTLLGEDMKISDPYFCMAIFVAMCQQCTLRFEVLYKTSSTGRLKMLEDTEIKPKKVCK</sequence>
<dbReference type="AlphaFoldDB" id="A0A8K0G9G4"/>
<feature type="transmembrane region" description="Helical" evidence="1">
    <location>
        <begin position="21"/>
        <end position="40"/>
    </location>
</feature>
<feature type="domain" description="Farnesoic acid O-methyl transferase" evidence="2">
    <location>
        <begin position="64"/>
        <end position="124"/>
    </location>
</feature>
<keyword evidence="1" id="KW-1133">Transmembrane helix</keyword>
<dbReference type="Proteomes" id="UP000801492">
    <property type="component" value="Unassembled WGS sequence"/>
</dbReference>
<keyword evidence="1" id="KW-0812">Transmembrane</keyword>
<reference evidence="3" key="1">
    <citation type="submission" date="2019-08" db="EMBL/GenBank/DDBJ databases">
        <title>The genome of the North American firefly Photinus pyralis.</title>
        <authorList>
            <consortium name="Photinus pyralis genome working group"/>
            <person name="Fallon T.R."/>
            <person name="Sander Lower S.E."/>
            <person name="Weng J.-K."/>
        </authorList>
    </citation>
    <scope>NUCLEOTIDE SEQUENCE</scope>
    <source>
        <strain evidence="3">TRF0915ILg1</strain>
        <tissue evidence="3">Whole body</tissue>
    </source>
</reference>
<evidence type="ECO:0000313" key="4">
    <source>
        <dbReference type="Proteomes" id="UP000801492"/>
    </source>
</evidence>
<proteinExistence type="predicted"/>